<dbReference type="Ensembl" id="ENSRNOT00000150709.1">
    <property type="protein sequence ID" value="ENSRNOP00000104960.1"/>
    <property type="gene ID" value="ENSRNOG00000001103.9"/>
</dbReference>
<keyword evidence="4" id="KW-1133">Transmembrane helix</keyword>
<dbReference type="InterPro" id="IPR003598">
    <property type="entry name" value="Ig_sub2"/>
</dbReference>
<evidence type="ECO:0000259" key="5">
    <source>
        <dbReference type="PROSITE" id="PS50835"/>
    </source>
</evidence>
<dbReference type="InterPro" id="IPR003599">
    <property type="entry name" value="Ig_sub"/>
</dbReference>
<sequence>MGRGGRGGRGESRRAGGRTFSSAPGGGGGGRGGGRGVLLSSPQRALRGRRCTAARSGDDVPSISPLADNFSSARLAVHRSPDAAPRSSPLPQRVCALPPPCPSRGARGWRLRGMARARPSVAGGGGAAPPERAGPGRPRRSRTGHHCDPERPGLRAAPRTPGPGAGRRSAKLRPGRGWWALLLLQLHLLRALAQDDVAPYFKTEPGLPQIHLEGNRLVLTCLAEGSWPLEFKWIRNDSELTAYSSEYRYIIPSLQKLDAGFYRCVVRNRMGALLQRKSEIQVAYMGNFMDADQRKTVSQGHAALLNLLPITSCPRPQVTWFREGHKIIPSSRIAITLENQLVILATTASDAGAYYVQAVNERNGENKTSPFIHLSVARDTGTQEAMAPVIVVAPGNRSVVAGSSETTLECIANARPVEELSVHWKRNGVRLTSGLHSYGRRLTIINPTSADTGMYVCEATLRGSAFEPARAKAFLSIIEPPYFTAEPESRILGEVEETVDIPCRAMGVPLPTLQWYKDAVPLSKLQNPRYRVLPSGGLHIQKLSPEDSGIFQCFANNEGGEIQTHTYLDVTNIAPAFTQRPVDTTVTDGMTAVLRCEVSGAPKPAITWKKGNHILASGSVRIPRFMLLESGGLRIAPVFIQDAGNYACYATNTEASVNASAMLTVWNRTSIVHPPEDRVVIKGTTATLCCGATHDPRTSLRYVWKKDNAVITPSSSSRIVVEKDGSLVISQTWSGDIGDYTCEIVSEGGNDSRTARLEVIELPHPPQNLLASLSSARSHSVTLSWVRPFDGNSPVLYYIVQVSENNSPWKVHLSNVGPEMAGVTVSGLTPARTYQFRVCAVNQVGKGQYSTETSRLMLPEEPPSAPPKNIVASGRTNQSIMVQWQPPPETEHNGVLRGYILRYRLAGLPGEHQQRNISSPEVNYCLVTDLIIWTQYEIQVAAYNGAGLGVFSRAVTEYTLQGVPTAPPQNVQAEAVNSTTVHFLWNPPPQQFINGINQGYKLLAWPADAPETVTAVTIAPDFHGTHHGYITNLKKFTAYFTSVLCFTTPGDGPPSTPQLVWTHEDRPGAVGHLSFTEILDTSLKVSWQEPLERNGIITGYQISWEVYGRNDSRLTHTLNSTTHEYKIQGLSSLTTYTIDVAAMTTAGVGLTTSSTISSGVPPDLPGAPSNLVISNISPRSATLQFRPGYDGKTAICRWIVEGQVGAIGDEEEWVTLYEEENEPDAQMLEIPNLTPYTHYRFRMKQVNIVGPSPFSQSSRVIQTLQAPPDVAPTSLTVRTASETSLRLRWVPLPDSQYNGNPESVGYRVKYWRSDQPSSALAQVVNDRLERELTIEELEEWTEYELRMQAFNAIGAGPWSELVRGRTRESVPSASPENVSAEAVSSTQILLTWASVPEQDQNGLILGYKVLYRAKDLDPEPRSHVVRGNHTQSALLAGLRKFVVYELQVLAFTRIGNGVPSSPLILERTKDDTPGPPVRLVFPEVRLTAVRIVWQPPEEPNGVILGYQIAYRLASGSPHTFTTVEVGATVRQFTATELAPESAYIFRLSAKTRQGWGEPLEATVITTEKRERPAPPRELLVPQAEVTARSLRLQWVPGSDGASPIRYFTVQVRELPGGEWQTYSSSISHEATLCAVERLRPFTSYKLRLKATNDIGDSDFSAETEAVTTLQDVPGEPPGSVSATPHTTSSVLIQWQPPRDESLNGLLQGYRIYYRELESETGLSPEPKTLKSPSALRAELTAQSSFKTVNSSSTLTTYELTHLKKYRRYEVIMTAYNIIGESPASVPVEVFVGEAAPAMAPQNIQVTPLTASQLEVTWDPPPPESQNGNIQGYKVYYWEADSRNETEKMKVLFLPEPVVKIKDLTSHTKYLVSISAFNAAGDGPRSDPCQGRTHQAAPGPPSFLEFSEITSTTLNVSWGEPSAANGILQGYRVVYEPLAPVQDEGLWDMFAKDIPRSATSYTVGLDKLRQGVTYEFRVVAVNKAGFGEPSRPSIAVSAQAEAPFYEEWWFLLVIALSSLLLVLLVVFVLVLHGQSKKYKNCGSGKGISNMEETVTLDNGGFAALELNSRHLNVKSTFSKKNGTRSPPRPSPGGLHYSDEDICNKYNGAVLTESVNLKEKSVDGSESEASDSDYEEALPKHSFVNHYMSDPTYYNSWKRRPPAAAPHRYEAVAGAEAGPHLHTVITTQSAGGVYTPAGPGARAPLTGFSSFV</sequence>
<dbReference type="PROSITE" id="PS50835">
    <property type="entry name" value="IG_LIKE"/>
    <property type="match status" value="5"/>
</dbReference>
<reference evidence="7" key="3">
    <citation type="submission" date="2025-09" db="UniProtKB">
        <authorList>
            <consortium name="Ensembl"/>
        </authorList>
    </citation>
    <scope>IDENTIFICATION</scope>
    <source>
        <strain evidence="7">Brown Norway</strain>
    </source>
</reference>
<dbReference type="RGD" id="1560686">
    <property type="gene designation" value="Sdk1"/>
</dbReference>
<feature type="domain" description="Fibronectin type-III" evidence="6">
    <location>
        <begin position="1475"/>
        <end position="1569"/>
    </location>
</feature>
<dbReference type="SUPFAM" id="SSF48726">
    <property type="entry name" value="Immunoglobulin"/>
    <property type="match status" value="5"/>
</dbReference>
<reference evidence="7" key="2">
    <citation type="submission" date="2025-08" db="UniProtKB">
        <authorList>
            <consortium name="Ensembl"/>
        </authorList>
    </citation>
    <scope>IDENTIFICATION</scope>
    <source>
        <strain evidence="7">Brown Norway</strain>
    </source>
</reference>
<feature type="domain" description="Fibronectin type-III" evidence="6">
    <location>
        <begin position="1374"/>
        <end position="1471"/>
    </location>
</feature>
<feature type="region of interest" description="Disordered" evidence="3">
    <location>
        <begin position="117"/>
        <end position="171"/>
    </location>
</feature>
<accession>A0ABK0L594</accession>
<feature type="domain" description="Ig-like" evidence="5">
    <location>
        <begin position="481"/>
        <end position="571"/>
    </location>
</feature>
<feature type="region of interest" description="Disordered" evidence="3">
    <location>
        <begin position="2074"/>
        <end position="2097"/>
    </location>
</feature>
<feature type="domain" description="Ig-like" evidence="5">
    <location>
        <begin position="388"/>
        <end position="476"/>
    </location>
</feature>
<dbReference type="PANTHER" id="PTHR13817:SF55">
    <property type="entry name" value="PROTEIN SIDEKICK-1"/>
    <property type="match status" value="1"/>
</dbReference>
<dbReference type="CDD" id="cd00063">
    <property type="entry name" value="FN3"/>
    <property type="match status" value="12"/>
</dbReference>
<dbReference type="InterPro" id="IPR007110">
    <property type="entry name" value="Ig-like_dom"/>
</dbReference>
<keyword evidence="4" id="KW-0812">Transmembrane</keyword>
<evidence type="ECO:0000256" key="3">
    <source>
        <dbReference type="SAM" id="MobiDB-lite"/>
    </source>
</evidence>
<gene>
    <name evidence="7" type="primary">Sdk1</name>
</gene>
<feature type="domain" description="Fibronectin type-III" evidence="6">
    <location>
        <begin position="1167"/>
        <end position="1266"/>
    </location>
</feature>
<feature type="domain" description="Fibronectin type-III" evidence="6">
    <location>
        <begin position="967"/>
        <end position="1065"/>
    </location>
</feature>
<feature type="compositionally biased region" description="Gly residues" evidence="3">
    <location>
        <begin position="24"/>
        <end position="36"/>
    </location>
</feature>
<organism evidence="7 8">
    <name type="scientific">Rattus norvegicus</name>
    <name type="common">Rat</name>
    <dbReference type="NCBI Taxonomy" id="10116"/>
    <lineage>
        <taxon>Eukaryota</taxon>
        <taxon>Metazoa</taxon>
        <taxon>Chordata</taxon>
        <taxon>Craniata</taxon>
        <taxon>Vertebrata</taxon>
        <taxon>Euteleostomi</taxon>
        <taxon>Mammalia</taxon>
        <taxon>Eutheria</taxon>
        <taxon>Euarchontoglires</taxon>
        <taxon>Glires</taxon>
        <taxon>Rodentia</taxon>
        <taxon>Myomorpha</taxon>
        <taxon>Muroidea</taxon>
        <taxon>Muridae</taxon>
        <taxon>Murinae</taxon>
        <taxon>Rattus</taxon>
    </lineage>
</organism>
<feature type="region of interest" description="Disordered" evidence="3">
    <location>
        <begin position="1"/>
        <end position="99"/>
    </location>
</feature>
<evidence type="ECO:0000313" key="8">
    <source>
        <dbReference type="Proteomes" id="UP000002494"/>
    </source>
</evidence>
<feature type="transmembrane region" description="Helical" evidence="4">
    <location>
        <begin position="2007"/>
        <end position="2030"/>
    </location>
</feature>
<dbReference type="SMART" id="SM00409">
    <property type="entry name" value="IG"/>
    <property type="match status" value="6"/>
</dbReference>
<proteinExistence type="predicted"/>
<feature type="domain" description="Fibronectin type-III" evidence="6">
    <location>
        <begin position="1069"/>
        <end position="1163"/>
    </location>
</feature>
<feature type="domain" description="Ig-like" evidence="5">
    <location>
        <begin position="669"/>
        <end position="758"/>
    </location>
</feature>
<dbReference type="Gene3D" id="2.60.40.10">
    <property type="entry name" value="Immunoglobulins"/>
    <property type="match status" value="18"/>
</dbReference>
<dbReference type="Proteomes" id="UP000002494">
    <property type="component" value="Chromosome 12"/>
</dbReference>
<feature type="domain" description="Ig-like" evidence="5">
    <location>
        <begin position="575"/>
        <end position="664"/>
    </location>
</feature>
<feature type="domain" description="Fibronectin type-III" evidence="6">
    <location>
        <begin position="866"/>
        <end position="962"/>
    </location>
</feature>
<dbReference type="SUPFAM" id="SSF49265">
    <property type="entry name" value="Fibronectin type III"/>
    <property type="match status" value="6"/>
</dbReference>
<feature type="domain" description="Fibronectin type-III" evidence="6">
    <location>
        <begin position="1271"/>
        <end position="1369"/>
    </location>
</feature>
<keyword evidence="2" id="KW-0393">Immunoglobulin domain</keyword>
<dbReference type="PANTHER" id="PTHR13817">
    <property type="entry name" value="TITIN"/>
    <property type="match status" value="1"/>
</dbReference>
<evidence type="ECO:0000259" key="6">
    <source>
        <dbReference type="PROSITE" id="PS50853"/>
    </source>
</evidence>
<name>A0ABK0L594_RAT</name>
<evidence type="ECO:0000256" key="4">
    <source>
        <dbReference type="SAM" id="Phobius"/>
    </source>
</evidence>
<dbReference type="Pfam" id="PF07679">
    <property type="entry name" value="I-set"/>
    <property type="match status" value="3"/>
</dbReference>
<evidence type="ECO:0000256" key="2">
    <source>
        <dbReference type="ARBA" id="ARBA00023319"/>
    </source>
</evidence>
<protein>
    <submittedName>
        <fullName evidence="7">Sidekick cell adhesion molecule 1</fullName>
    </submittedName>
</protein>
<dbReference type="InterPro" id="IPR003961">
    <property type="entry name" value="FN3_dom"/>
</dbReference>
<dbReference type="InterPro" id="IPR036116">
    <property type="entry name" value="FN3_sf"/>
</dbReference>
<dbReference type="InterPro" id="IPR013783">
    <property type="entry name" value="Ig-like_fold"/>
</dbReference>
<dbReference type="GeneTree" id="ENSGT00940000157747"/>
<dbReference type="InterPro" id="IPR036179">
    <property type="entry name" value="Ig-like_dom_sf"/>
</dbReference>
<dbReference type="SMART" id="SM00060">
    <property type="entry name" value="FN3"/>
    <property type="match status" value="12"/>
</dbReference>
<dbReference type="SMART" id="SM00408">
    <property type="entry name" value="IGc2"/>
    <property type="match status" value="5"/>
</dbReference>
<keyword evidence="4" id="KW-0472">Membrane</keyword>
<feature type="domain" description="Fibronectin type-III" evidence="6">
    <location>
        <begin position="1899"/>
        <end position="1999"/>
    </location>
</feature>
<reference evidence="7" key="1">
    <citation type="submission" date="2024-01" db="EMBL/GenBank/DDBJ databases">
        <title>GRCr8: a new rat reference genome assembly contstructed from accurate long reads and long range scaffolding.</title>
        <authorList>
            <person name="Doris P.A."/>
            <person name="Kalbfleisch T."/>
            <person name="Li K."/>
            <person name="Howe K."/>
            <person name="Wood J."/>
        </authorList>
    </citation>
    <scope>NUCLEOTIDE SEQUENCE [LARGE SCALE GENOMIC DNA]</scope>
    <source>
        <strain evidence="7">Brown Norway</strain>
    </source>
</reference>
<dbReference type="CDD" id="cd00096">
    <property type="entry name" value="Ig"/>
    <property type="match status" value="1"/>
</dbReference>
<keyword evidence="8" id="KW-1185">Reference proteome</keyword>
<dbReference type="Pfam" id="PF13927">
    <property type="entry name" value="Ig_3"/>
    <property type="match status" value="3"/>
</dbReference>
<feature type="domain" description="Fibronectin type-III" evidence="6">
    <location>
        <begin position="1574"/>
        <end position="1671"/>
    </location>
</feature>
<dbReference type="PROSITE" id="PS50853">
    <property type="entry name" value="FN3"/>
    <property type="match status" value="12"/>
</dbReference>
<keyword evidence="1" id="KW-0677">Repeat</keyword>
<feature type="domain" description="Fibronectin type-III" evidence="6">
    <location>
        <begin position="1676"/>
        <end position="1794"/>
    </location>
</feature>
<evidence type="ECO:0000313" key="7">
    <source>
        <dbReference type="Ensembl" id="ENSRNOP00000104960.1"/>
    </source>
</evidence>
<feature type="domain" description="Ig-like" evidence="5">
    <location>
        <begin position="199"/>
        <end position="281"/>
    </location>
</feature>
<dbReference type="InterPro" id="IPR013098">
    <property type="entry name" value="Ig_I-set"/>
</dbReference>
<dbReference type="InterPro" id="IPR050964">
    <property type="entry name" value="Striated_Muscle_Regulatory"/>
</dbReference>
<dbReference type="Pfam" id="PF00041">
    <property type="entry name" value="fn3"/>
    <property type="match status" value="12"/>
</dbReference>
<evidence type="ECO:0000256" key="1">
    <source>
        <dbReference type="ARBA" id="ARBA00022737"/>
    </source>
</evidence>
<feature type="domain" description="Fibronectin type-III" evidence="6">
    <location>
        <begin position="1799"/>
        <end position="1895"/>
    </location>
</feature>
<feature type="domain" description="Fibronectin type-III" evidence="6">
    <location>
        <begin position="765"/>
        <end position="861"/>
    </location>
</feature>